<protein>
    <submittedName>
        <fullName evidence="1">Uncharacterized protein</fullName>
    </submittedName>
</protein>
<dbReference type="HOGENOM" id="CLU_3008069_0_0_7"/>
<dbReference type="Proteomes" id="UP000007467">
    <property type="component" value="Chromosome"/>
</dbReference>
<proteinExistence type="predicted"/>
<evidence type="ECO:0000313" key="2">
    <source>
        <dbReference type="Proteomes" id="UP000007467"/>
    </source>
</evidence>
<reference evidence="1 2" key="2">
    <citation type="journal article" date="2013" name="Genome Announc.">
        <title>Genome Sequences of Three hpAfrica2 Strains of Helicobacter pylori.</title>
        <authorList>
            <person name="Duncan S.S."/>
            <person name="Bertoli M.T."/>
            <person name="Kersulyte D."/>
            <person name="Valk P.L."/>
            <person name="Tamma S."/>
            <person name="Segal I."/>
            <person name="McClain M.S."/>
            <person name="Cover T.L."/>
            <person name="Berg D.E."/>
        </authorList>
    </citation>
    <scope>NUCLEOTIDE SEQUENCE [LARGE SCALE GENOMIC DNA]</scope>
    <source>
        <strain evidence="1 2">SouthAfrica7</strain>
    </source>
</reference>
<dbReference type="AlphaFoldDB" id="E8QS67"/>
<reference evidence="2" key="1">
    <citation type="submission" date="2010-11" db="EMBL/GenBank/DDBJ databases">
        <title>Genome sequence of Helicobacter pylori strain SouthAfrica7.</title>
        <authorList>
            <person name="Kersulyte D."/>
            <person name="Segal I."/>
            <person name="Mistry R."/>
            <person name="Berg D.E."/>
        </authorList>
    </citation>
    <scope>NUCLEOTIDE SEQUENCE [LARGE SCALE GENOMIC DNA]</scope>
    <source>
        <strain evidence="2">SouthAfrica7</strain>
    </source>
</reference>
<dbReference type="EMBL" id="CP002336">
    <property type="protein sequence ID" value="ADU84831.1"/>
    <property type="molecule type" value="Genomic_DNA"/>
</dbReference>
<organism evidence="1 2">
    <name type="scientific">Helicobacter pylori (strain SouthAfrica7)</name>
    <dbReference type="NCBI Taxonomy" id="907239"/>
    <lineage>
        <taxon>Bacteria</taxon>
        <taxon>Pseudomonadati</taxon>
        <taxon>Campylobacterota</taxon>
        <taxon>Epsilonproteobacteria</taxon>
        <taxon>Campylobacterales</taxon>
        <taxon>Helicobacteraceae</taxon>
        <taxon>Helicobacter</taxon>
    </lineage>
</organism>
<dbReference type="RefSeq" id="WP_014534812.1">
    <property type="nucleotide sequence ID" value="NC_017361.1"/>
</dbReference>
<accession>E8QS67</accession>
<name>E8QS67_HELPW</name>
<evidence type="ECO:0000313" key="1">
    <source>
        <dbReference type="EMBL" id="ADU84831.1"/>
    </source>
</evidence>
<dbReference type="PATRIC" id="fig|907239.3.peg.858"/>
<gene>
    <name evidence="1" type="ordered locus">HPSA_04220</name>
</gene>
<sequence length="56" mass="6350">MPNKAKVVPKWLFKTIDCGFKVLLEVLWIKVSQIHKKIGGFATPPLITLFKIIAQT</sequence>
<dbReference type="KEGG" id="hes:HPSA_04220"/>